<reference evidence="3 4" key="1">
    <citation type="journal article" date="2015" name="Nature">
        <title>rRNA introns, odd ribosomes, and small enigmatic genomes across a large radiation of phyla.</title>
        <authorList>
            <person name="Brown C.T."/>
            <person name="Hug L.A."/>
            <person name="Thomas B.C."/>
            <person name="Sharon I."/>
            <person name="Castelle C.J."/>
            <person name="Singh A."/>
            <person name="Wilkins M.J."/>
            <person name="Williams K.H."/>
            <person name="Banfield J.F."/>
        </authorList>
    </citation>
    <scope>NUCLEOTIDE SEQUENCE [LARGE SCALE GENOMIC DNA]</scope>
</reference>
<comment type="caution">
    <text evidence="3">The sequence shown here is derived from an EMBL/GenBank/DDBJ whole genome shotgun (WGS) entry which is preliminary data.</text>
</comment>
<dbReference type="PANTHER" id="PTHR11086:SF18">
    <property type="entry name" value="DEOXYCYTIDYLATE DEAMINASE"/>
    <property type="match status" value="1"/>
</dbReference>
<organism evidence="3 4">
    <name type="scientific">Candidatus Woesebacteria bacterium GW2011_GWB1_45_5</name>
    <dbReference type="NCBI Taxonomy" id="1618581"/>
    <lineage>
        <taxon>Bacteria</taxon>
        <taxon>Candidatus Woeseibacteriota</taxon>
    </lineage>
</organism>
<dbReference type="InterPro" id="IPR015517">
    <property type="entry name" value="dCMP_deaminase-rel"/>
</dbReference>
<dbReference type="Gene3D" id="3.40.140.10">
    <property type="entry name" value="Cytidine Deaminase, domain 2"/>
    <property type="match status" value="1"/>
</dbReference>
<proteinExistence type="predicted"/>
<sequence length="164" mass="18172">MLERTREYITEAYKFAAVNSTDRSTQNGAILVDGSGIPVAWGANHFPRGVAETPERLERPTKYIYVVHAEHEAVLDAAKHGVKTEGLSMYGNWVACNECAKSIIDSGIVKVVGHKKPYDLSPDHWKEPIKIAIGMFEEAGVLYELWEGDIGGVEVLFNGQPFRP</sequence>
<dbReference type="GO" id="GO:0005737">
    <property type="term" value="C:cytoplasm"/>
    <property type="evidence" value="ECO:0007669"/>
    <property type="project" value="TreeGrafter"/>
</dbReference>
<dbReference type="Proteomes" id="UP000034329">
    <property type="component" value="Unassembled WGS sequence"/>
</dbReference>
<dbReference type="AlphaFoldDB" id="A0A0G1PWD1"/>
<dbReference type="EMBL" id="LCLA01000031">
    <property type="protein sequence ID" value="KKU09763.1"/>
    <property type="molecule type" value="Genomic_DNA"/>
</dbReference>
<evidence type="ECO:0000259" key="2">
    <source>
        <dbReference type="PROSITE" id="PS51747"/>
    </source>
</evidence>
<feature type="domain" description="CMP/dCMP-type deaminase" evidence="2">
    <location>
        <begin position="3"/>
        <end position="136"/>
    </location>
</feature>
<dbReference type="Pfam" id="PF00383">
    <property type="entry name" value="dCMP_cyt_deam_1"/>
    <property type="match status" value="1"/>
</dbReference>
<dbReference type="GO" id="GO:0004132">
    <property type="term" value="F:dCMP deaminase activity"/>
    <property type="evidence" value="ECO:0007669"/>
    <property type="project" value="TreeGrafter"/>
</dbReference>
<evidence type="ECO:0000256" key="1">
    <source>
        <dbReference type="ARBA" id="ARBA00022801"/>
    </source>
</evidence>
<protein>
    <submittedName>
        <fullName evidence="3">Deoxycytidylate deaminase</fullName>
    </submittedName>
</protein>
<gene>
    <name evidence="3" type="ORF">UX13_C0031G0002</name>
</gene>
<accession>A0A0G1PWD1</accession>
<dbReference type="PROSITE" id="PS51747">
    <property type="entry name" value="CYT_DCMP_DEAMINASES_2"/>
    <property type="match status" value="1"/>
</dbReference>
<dbReference type="PANTHER" id="PTHR11086">
    <property type="entry name" value="DEOXYCYTIDYLATE DEAMINASE-RELATED"/>
    <property type="match status" value="1"/>
</dbReference>
<evidence type="ECO:0000313" key="3">
    <source>
        <dbReference type="EMBL" id="KKU09763.1"/>
    </source>
</evidence>
<name>A0A0G1PWD1_9BACT</name>
<evidence type="ECO:0000313" key="4">
    <source>
        <dbReference type="Proteomes" id="UP000034329"/>
    </source>
</evidence>
<keyword evidence="1" id="KW-0378">Hydrolase</keyword>
<dbReference type="SUPFAM" id="SSF53927">
    <property type="entry name" value="Cytidine deaminase-like"/>
    <property type="match status" value="1"/>
</dbReference>
<dbReference type="InterPro" id="IPR002125">
    <property type="entry name" value="CMP_dCMP_dom"/>
</dbReference>
<dbReference type="InterPro" id="IPR016193">
    <property type="entry name" value="Cytidine_deaminase-like"/>
</dbReference>